<keyword evidence="2" id="KW-1003">Cell membrane</keyword>
<keyword evidence="3 6" id="KW-0812">Transmembrane</keyword>
<dbReference type="EMBL" id="PSZM01000001">
    <property type="protein sequence ID" value="PQL95260.1"/>
    <property type="molecule type" value="Genomic_DNA"/>
</dbReference>
<gene>
    <name evidence="7" type="ORF">C4S77_00200</name>
</gene>
<keyword evidence="4 6" id="KW-1133">Transmembrane helix</keyword>
<feature type="transmembrane region" description="Helical" evidence="6">
    <location>
        <begin position="42"/>
        <end position="65"/>
    </location>
</feature>
<keyword evidence="8" id="KW-1185">Reference proteome</keyword>
<evidence type="ECO:0000256" key="4">
    <source>
        <dbReference type="ARBA" id="ARBA00022989"/>
    </source>
</evidence>
<name>A0A2S8AFW5_9FLAO</name>
<dbReference type="InterPro" id="IPR051449">
    <property type="entry name" value="ABC-2_transporter_component"/>
</dbReference>
<reference evidence="7 8" key="1">
    <citation type="submission" date="2018-02" db="EMBL/GenBank/DDBJ databases">
        <title>Genome sequences of Apibacter spp., gut symbionts of Asian honey bees.</title>
        <authorList>
            <person name="Kwong W.K."/>
            <person name="Steele M.I."/>
            <person name="Moran N.A."/>
        </authorList>
    </citation>
    <scope>NUCLEOTIDE SEQUENCE [LARGE SCALE GENOMIC DNA]</scope>
    <source>
        <strain evidence="8">wkB301</strain>
    </source>
</reference>
<dbReference type="GO" id="GO:0005886">
    <property type="term" value="C:plasma membrane"/>
    <property type="evidence" value="ECO:0007669"/>
    <property type="project" value="UniProtKB-SubCell"/>
</dbReference>
<evidence type="ECO:0000256" key="2">
    <source>
        <dbReference type="ARBA" id="ARBA00022475"/>
    </source>
</evidence>
<protein>
    <submittedName>
        <fullName evidence="7">Gliding motility protein Gldf</fullName>
    </submittedName>
</protein>
<accession>A0A2S8AFW5</accession>
<dbReference type="RefSeq" id="WP_105193767.1">
    <property type="nucleotide sequence ID" value="NZ_PSZM01000001.1"/>
</dbReference>
<proteinExistence type="predicted"/>
<feature type="transmembrane region" description="Helical" evidence="6">
    <location>
        <begin position="165"/>
        <end position="182"/>
    </location>
</feature>
<dbReference type="OrthoDB" id="9794512at2"/>
<evidence type="ECO:0000256" key="1">
    <source>
        <dbReference type="ARBA" id="ARBA00004651"/>
    </source>
</evidence>
<feature type="transmembrane region" description="Helical" evidence="6">
    <location>
        <begin position="139"/>
        <end position="158"/>
    </location>
</feature>
<evidence type="ECO:0000313" key="7">
    <source>
        <dbReference type="EMBL" id="PQL95260.1"/>
    </source>
</evidence>
<evidence type="ECO:0000256" key="3">
    <source>
        <dbReference type="ARBA" id="ARBA00022692"/>
    </source>
</evidence>
<dbReference type="AlphaFoldDB" id="A0A2S8AFW5"/>
<dbReference type="Pfam" id="PF12679">
    <property type="entry name" value="ABC2_membrane_2"/>
    <property type="match status" value="1"/>
</dbReference>
<dbReference type="GO" id="GO:0140359">
    <property type="term" value="F:ABC-type transporter activity"/>
    <property type="evidence" value="ECO:0007669"/>
    <property type="project" value="InterPro"/>
</dbReference>
<feature type="transmembrane region" description="Helical" evidence="6">
    <location>
        <begin position="12"/>
        <end position="36"/>
    </location>
</feature>
<organism evidence="7 8">
    <name type="scientific">Apibacter adventoris</name>
    <dbReference type="NCBI Taxonomy" id="1679466"/>
    <lineage>
        <taxon>Bacteria</taxon>
        <taxon>Pseudomonadati</taxon>
        <taxon>Bacteroidota</taxon>
        <taxon>Flavobacteriia</taxon>
        <taxon>Flavobacteriales</taxon>
        <taxon>Weeksellaceae</taxon>
        <taxon>Apibacter</taxon>
    </lineage>
</organism>
<feature type="transmembrane region" description="Helical" evidence="6">
    <location>
        <begin position="220"/>
        <end position="238"/>
    </location>
</feature>
<evidence type="ECO:0000256" key="5">
    <source>
        <dbReference type="ARBA" id="ARBA00023136"/>
    </source>
</evidence>
<dbReference type="Proteomes" id="UP000238042">
    <property type="component" value="Unassembled WGS sequence"/>
</dbReference>
<sequence length="242" mass="27679">MFSIFKKEIGTYFGTMGAYIIASIFTIICTLFLWFFDNNFNIFNIGLANLNNFFVLSPWVLLFLIPALTMKSIAEEEENNTLIWLFSQPISIFSVVLGKYFAILTLVLFSLLGTIVYVYSTYMISLPTGNIDLGMVLSGYIGLIFLSMTFISVGIFASSLVKNQVLAFILGVFLSFFCFFGFENLASYNLLGNFDYILQKIGFYQHYISFTKGIIDTRDLGYFLFITFLFLTISIKFIKRKK</sequence>
<keyword evidence="5 6" id="KW-0472">Membrane</keyword>
<comment type="caution">
    <text evidence="7">The sequence shown here is derived from an EMBL/GenBank/DDBJ whole genome shotgun (WGS) entry which is preliminary data.</text>
</comment>
<feature type="transmembrane region" description="Helical" evidence="6">
    <location>
        <begin position="100"/>
        <end position="119"/>
    </location>
</feature>
<dbReference type="PANTHER" id="PTHR30294">
    <property type="entry name" value="MEMBRANE COMPONENT OF ABC TRANSPORTER YHHJ-RELATED"/>
    <property type="match status" value="1"/>
</dbReference>
<evidence type="ECO:0000313" key="8">
    <source>
        <dbReference type="Proteomes" id="UP000238042"/>
    </source>
</evidence>
<comment type="subcellular location">
    <subcellularLocation>
        <location evidence="1">Cell membrane</location>
        <topology evidence="1">Multi-pass membrane protein</topology>
    </subcellularLocation>
</comment>
<dbReference type="PANTHER" id="PTHR30294:SF29">
    <property type="entry name" value="MULTIDRUG ABC TRANSPORTER PERMEASE YBHS-RELATED"/>
    <property type="match status" value="1"/>
</dbReference>
<evidence type="ECO:0000256" key="6">
    <source>
        <dbReference type="SAM" id="Phobius"/>
    </source>
</evidence>